<dbReference type="PANTHER" id="PTHR43386:SF1">
    <property type="entry name" value="D,D-DIPEPTIDE TRANSPORT SYSTEM PERMEASE PROTEIN DDPC-RELATED"/>
    <property type="match status" value="1"/>
</dbReference>
<feature type="region of interest" description="Disordered" evidence="8">
    <location>
        <begin position="1"/>
        <end position="29"/>
    </location>
</feature>
<dbReference type="PANTHER" id="PTHR43386">
    <property type="entry name" value="OLIGOPEPTIDE TRANSPORT SYSTEM PERMEASE PROTEIN APPC"/>
    <property type="match status" value="1"/>
</dbReference>
<keyword evidence="11" id="KW-1185">Reference proteome</keyword>
<feature type="transmembrane region" description="Helical" evidence="7">
    <location>
        <begin position="161"/>
        <end position="182"/>
    </location>
</feature>
<dbReference type="SUPFAM" id="SSF161098">
    <property type="entry name" value="MetI-like"/>
    <property type="match status" value="1"/>
</dbReference>
<name>A0ABV1NXZ2_9ACTN</name>
<keyword evidence="5 7" id="KW-1133">Transmembrane helix</keyword>
<dbReference type="Pfam" id="PF00528">
    <property type="entry name" value="BPD_transp_1"/>
    <property type="match status" value="1"/>
</dbReference>
<keyword evidence="2 7" id="KW-0813">Transport</keyword>
<keyword evidence="3" id="KW-1003">Cell membrane</keyword>
<feature type="domain" description="ABC transmembrane type-1" evidence="9">
    <location>
        <begin position="122"/>
        <end position="327"/>
    </location>
</feature>
<evidence type="ECO:0000256" key="3">
    <source>
        <dbReference type="ARBA" id="ARBA00022475"/>
    </source>
</evidence>
<dbReference type="EMBL" id="JBEGDP010000007">
    <property type="protein sequence ID" value="MEQ7847386.1"/>
    <property type="molecule type" value="Genomic_DNA"/>
</dbReference>
<sequence>MSLTASSVEQPGDSEFHEPEGDDKAAGKVGVEGRSPAKLAWARFRKDRLSMVSFSVVVLFFAIAVLTPILVAAGVLKPQDFNQDQLDLITGGLPNEGMSLAHPFGIEPGTGRDLLSRILLGTTLSMTIALSGAIITVIIGTVLGIIAGFTGGVVDGVIGRIIDLTLSFPSTLMLLALSQVVVDRMLDIGIPSGPNGAFVNGFYIVIVLAAFGWPPVARLIRGQVLSIREREFVDAARLMGASRPRIYFKEILPNLWAPILVYFTLLMPAYVSAEAALSYLGVGIKNPTPTLGNVLSGALLYADSYPLFFFTPAIFIAVIVISFNLLGDGARDALDPKAGR</sequence>
<protein>
    <submittedName>
        <fullName evidence="10">ABC transporter permease</fullName>
    </submittedName>
</protein>
<dbReference type="InterPro" id="IPR000515">
    <property type="entry name" value="MetI-like"/>
</dbReference>
<accession>A0ABV1NXZ2</accession>
<dbReference type="InterPro" id="IPR050366">
    <property type="entry name" value="BP-dependent_transpt_permease"/>
</dbReference>
<evidence type="ECO:0000256" key="8">
    <source>
        <dbReference type="SAM" id="MobiDB-lite"/>
    </source>
</evidence>
<evidence type="ECO:0000256" key="6">
    <source>
        <dbReference type="ARBA" id="ARBA00023136"/>
    </source>
</evidence>
<feature type="compositionally biased region" description="Basic and acidic residues" evidence="8">
    <location>
        <begin position="14"/>
        <end position="26"/>
    </location>
</feature>
<evidence type="ECO:0000256" key="5">
    <source>
        <dbReference type="ARBA" id="ARBA00022989"/>
    </source>
</evidence>
<evidence type="ECO:0000256" key="1">
    <source>
        <dbReference type="ARBA" id="ARBA00004651"/>
    </source>
</evidence>
<dbReference type="InterPro" id="IPR025966">
    <property type="entry name" value="OppC_N"/>
</dbReference>
<evidence type="ECO:0000256" key="2">
    <source>
        <dbReference type="ARBA" id="ARBA00022448"/>
    </source>
</evidence>
<dbReference type="Gene3D" id="1.10.3720.10">
    <property type="entry name" value="MetI-like"/>
    <property type="match status" value="1"/>
</dbReference>
<evidence type="ECO:0000313" key="11">
    <source>
        <dbReference type="Proteomes" id="UP001482520"/>
    </source>
</evidence>
<gene>
    <name evidence="10" type="ORF">V6R90_08860</name>
</gene>
<feature type="transmembrane region" description="Helical" evidence="7">
    <location>
        <begin position="52"/>
        <end position="76"/>
    </location>
</feature>
<feature type="transmembrane region" description="Helical" evidence="7">
    <location>
        <begin position="124"/>
        <end position="149"/>
    </location>
</feature>
<comment type="caution">
    <text evidence="10">The sequence shown here is derived from an EMBL/GenBank/DDBJ whole genome shotgun (WGS) entry which is preliminary data.</text>
</comment>
<dbReference type="Pfam" id="PF12911">
    <property type="entry name" value="OppC_N"/>
    <property type="match status" value="1"/>
</dbReference>
<organism evidence="10 11">
    <name type="scientific">Nocardioides kribbensis</name>
    <dbReference type="NCBI Taxonomy" id="305517"/>
    <lineage>
        <taxon>Bacteria</taxon>
        <taxon>Bacillati</taxon>
        <taxon>Actinomycetota</taxon>
        <taxon>Actinomycetes</taxon>
        <taxon>Propionibacteriales</taxon>
        <taxon>Nocardioidaceae</taxon>
        <taxon>Nocardioides</taxon>
    </lineage>
</organism>
<evidence type="ECO:0000259" key="9">
    <source>
        <dbReference type="PROSITE" id="PS50928"/>
    </source>
</evidence>
<dbReference type="PROSITE" id="PS50928">
    <property type="entry name" value="ABC_TM1"/>
    <property type="match status" value="1"/>
</dbReference>
<dbReference type="RefSeq" id="WP_251530752.1">
    <property type="nucleotide sequence ID" value="NZ_JBEFCW010000569.1"/>
</dbReference>
<evidence type="ECO:0000256" key="7">
    <source>
        <dbReference type="RuleBase" id="RU363032"/>
    </source>
</evidence>
<keyword evidence="6 7" id="KW-0472">Membrane</keyword>
<dbReference type="Proteomes" id="UP001482520">
    <property type="component" value="Unassembled WGS sequence"/>
</dbReference>
<feature type="transmembrane region" description="Helical" evidence="7">
    <location>
        <begin position="251"/>
        <end position="271"/>
    </location>
</feature>
<feature type="transmembrane region" description="Helical" evidence="7">
    <location>
        <begin position="202"/>
        <end position="220"/>
    </location>
</feature>
<feature type="transmembrane region" description="Helical" evidence="7">
    <location>
        <begin position="305"/>
        <end position="327"/>
    </location>
</feature>
<keyword evidence="4 7" id="KW-0812">Transmembrane</keyword>
<dbReference type="CDD" id="cd06261">
    <property type="entry name" value="TM_PBP2"/>
    <property type="match status" value="1"/>
</dbReference>
<comment type="subcellular location">
    <subcellularLocation>
        <location evidence="1 7">Cell membrane</location>
        <topology evidence="1 7">Multi-pass membrane protein</topology>
    </subcellularLocation>
</comment>
<proteinExistence type="inferred from homology"/>
<dbReference type="InterPro" id="IPR035906">
    <property type="entry name" value="MetI-like_sf"/>
</dbReference>
<evidence type="ECO:0000313" key="10">
    <source>
        <dbReference type="EMBL" id="MEQ7847386.1"/>
    </source>
</evidence>
<reference evidence="10 11" key="1">
    <citation type="submission" date="2024-02" db="EMBL/GenBank/DDBJ databases">
        <title>Full genome sequence of Nocardioides kribbensis.</title>
        <authorList>
            <person name="Poletto B.L."/>
            <person name="Silva G."/>
            <person name="Galante D."/>
            <person name="Campos K.R."/>
            <person name="Santos M.B.N."/>
            <person name="Sacchi C.T."/>
        </authorList>
    </citation>
    <scope>NUCLEOTIDE SEQUENCE [LARGE SCALE GENOMIC DNA]</scope>
    <source>
        <strain evidence="10 11">O4R</strain>
    </source>
</reference>
<evidence type="ECO:0000256" key="4">
    <source>
        <dbReference type="ARBA" id="ARBA00022692"/>
    </source>
</evidence>
<comment type="similarity">
    <text evidence="7">Belongs to the binding-protein-dependent transport system permease family.</text>
</comment>